<keyword evidence="2" id="KW-1185">Reference proteome</keyword>
<evidence type="ECO:0000313" key="1">
    <source>
        <dbReference type="EMBL" id="GGA53980.1"/>
    </source>
</evidence>
<comment type="caution">
    <text evidence="1">The sequence shown here is derived from an EMBL/GenBank/DDBJ whole genome shotgun (WGS) entry which is preliminary data.</text>
</comment>
<name>A0ABQ1GZY3_9BACL</name>
<reference evidence="2" key="1">
    <citation type="journal article" date="2019" name="Int. J. Syst. Evol. Microbiol.">
        <title>The Global Catalogue of Microorganisms (GCM) 10K type strain sequencing project: providing services to taxonomists for standard genome sequencing and annotation.</title>
        <authorList>
            <consortium name="The Broad Institute Genomics Platform"/>
            <consortium name="The Broad Institute Genome Sequencing Center for Infectious Disease"/>
            <person name="Wu L."/>
            <person name="Ma J."/>
        </authorList>
    </citation>
    <scope>NUCLEOTIDE SEQUENCE [LARGE SCALE GENOMIC DNA]</scope>
    <source>
        <strain evidence="2">CGMCC 1.12404</strain>
    </source>
</reference>
<proteinExistence type="predicted"/>
<accession>A0ABQ1GZY3</accession>
<protein>
    <submittedName>
        <fullName evidence="1">Uncharacterized protein</fullName>
    </submittedName>
</protein>
<gene>
    <name evidence="1" type="ORF">GCM10007416_28960</name>
</gene>
<evidence type="ECO:0000313" key="2">
    <source>
        <dbReference type="Proteomes" id="UP000617979"/>
    </source>
</evidence>
<dbReference type="EMBL" id="BMEX01000014">
    <property type="protein sequence ID" value="GGA53980.1"/>
    <property type="molecule type" value="Genomic_DNA"/>
</dbReference>
<organism evidence="1 2">
    <name type="scientific">Kroppenstedtia guangzhouensis</name>
    <dbReference type="NCBI Taxonomy" id="1274356"/>
    <lineage>
        <taxon>Bacteria</taxon>
        <taxon>Bacillati</taxon>
        <taxon>Bacillota</taxon>
        <taxon>Bacilli</taxon>
        <taxon>Bacillales</taxon>
        <taxon>Thermoactinomycetaceae</taxon>
        <taxon>Kroppenstedtia</taxon>
    </lineage>
</organism>
<dbReference type="Proteomes" id="UP000617979">
    <property type="component" value="Unassembled WGS sequence"/>
</dbReference>
<sequence length="43" mass="4754">MTRSKDKISGSARCGALYMKGPPFLENFTINMGGTRQIYNNGK</sequence>